<accession>A0ACC0E383</accession>
<dbReference type="Proteomes" id="UP001060170">
    <property type="component" value="Chromosome 11"/>
</dbReference>
<gene>
    <name evidence="1" type="ORF">MJO28_011262</name>
</gene>
<evidence type="ECO:0000313" key="2">
    <source>
        <dbReference type="Proteomes" id="UP001060170"/>
    </source>
</evidence>
<reference evidence="1 2" key="3">
    <citation type="journal article" date="2022" name="Microbiol. Spectr.">
        <title>Folding features and dynamics of 3D genome architecture in plant fungal pathogens.</title>
        <authorList>
            <person name="Xia C."/>
        </authorList>
    </citation>
    <scope>NUCLEOTIDE SEQUENCE [LARGE SCALE GENOMIC DNA]</scope>
    <source>
        <strain evidence="1 2">93-210</strain>
    </source>
</reference>
<comment type="caution">
    <text evidence="1">The sequence shown here is derived from an EMBL/GenBank/DDBJ whole genome shotgun (WGS) entry which is preliminary data.</text>
</comment>
<feature type="non-terminal residue" evidence="1">
    <location>
        <position position="387"/>
    </location>
</feature>
<sequence length="387" mass="43349">MDPMPEGSINISPSKPLKTQSLPQSDLDKVKHICKELTRLKISPKESIMGLLTKSDSDLRYRYCTWATYYGWSSTIELVEAIGSKFGRSQKSADQWAQFILAKLSSPQRALQMCVSSLLRHCLTLDFRLSTFFPSPITTKWIIPFWCLAKCMYRAARFFSEEAKQERVTRLTTTDPPFLYKFLLGTMDSDFLAKDLSPTNDKLDTSLALDGTTPPTTADKAKTRLLATPPGTNLDSLPPYSESGRLAGATPALRKQVPVSLDASMADYEGFAYTFGIDLIEGKQACYHQIQGFFYPLTGPRTTMNKTVMNIETNVVEEQLPVIPTEQWNNIINKCYDRFCSPDALANAHSDARLNTLLVCMQDFSTVIEANRAMKAGDVGPLINIWK</sequence>
<reference evidence="2" key="1">
    <citation type="journal article" date="2018" name="BMC Genomics">
        <title>Genomic insights into host adaptation between the wheat stripe rust pathogen (Puccinia striiformis f. sp. tritici) and the barley stripe rust pathogen (Puccinia striiformis f. sp. hordei).</title>
        <authorList>
            <person name="Xia C."/>
            <person name="Wang M."/>
            <person name="Yin C."/>
            <person name="Cornejo O.E."/>
            <person name="Hulbert S.H."/>
            <person name="Chen X."/>
        </authorList>
    </citation>
    <scope>NUCLEOTIDE SEQUENCE [LARGE SCALE GENOMIC DNA]</scope>
    <source>
        <strain evidence="2">93-210</strain>
    </source>
</reference>
<protein>
    <submittedName>
        <fullName evidence="1">Uncharacterized protein</fullName>
    </submittedName>
</protein>
<keyword evidence="2" id="KW-1185">Reference proteome</keyword>
<reference evidence="2" key="2">
    <citation type="journal article" date="2018" name="Mol. Plant Microbe Interact.">
        <title>Genome sequence resources for the wheat stripe rust pathogen (Puccinia striiformis f. sp. tritici) and the barley stripe rust pathogen (Puccinia striiformis f. sp. hordei).</title>
        <authorList>
            <person name="Xia C."/>
            <person name="Wang M."/>
            <person name="Yin C."/>
            <person name="Cornejo O.E."/>
            <person name="Hulbert S.H."/>
            <person name="Chen X."/>
        </authorList>
    </citation>
    <scope>NUCLEOTIDE SEQUENCE [LARGE SCALE GENOMIC DNA]</scope>
    <source>
        <strain evidence="2">93-210</strain>
    </source>
</reference>
<proteinExistence type="predicted"/>
<evidence type="ECO:0000313" key="1">
    <source>
        <dbReference type="EMBL" id="KAI7943734.1"/>
    </source>
</evidence>
<organism evidence="1 2">
    <name type="scientific">Puccinia striiformis f. sp. tritici</name>
    <dbReference type="NCBI Taxonomy" id="168172"/>
    <lineage>
        <taxon>Eukaryota</taxon>
        <taxon>Fungi</taxon>
        <taxon>Dikarya</taxon>
        <taxon>Basidiomycota</taxon>
        <taxon>Pucciniomycotina</taxon>
        <taxon>Pucciniomycetes</taxon>
        <taxon>Pucciniales</taxon>
        <taxon>Pucciniaceae</taxon>
        <taxon>Puccinia</taxon>
    </lineage>
</organism>
<name>A0ACC0E383_9BASI</name>
<dbReference type="EMBL" id="CM045875">
    <property type="protein sequence ID" value="KAI7943734.1"/>
    <property type="molecule type" value="Genomic_DNA"/>
</dbReference>